<dbReference type="GO" id="GO:0016787">
    <property type="term" value="F:hydrolase activity"/>
    <property type="evidence" value="ECO:0007669"/>
    <property type="project" value="UniProtKB-KW"/>
</dbReference>
<dbReference type="InterPro" id="IPR013519">
    <property type="entry name" value="Int_alpha_beta-p"/>
</dbReference>
<evidence type="ECO:0000313" key="7">
    <source>
        <dbReference type="Proteomes" id="UP000295096"/>
    </source>
</evidence>
<dbReference type="Pfam" id="PF01839">
    <property type="entry name" value="FG-GAP"/>
    <property type="match status" value="3"/>
</dbReference>
<reference evidence="6 7" key="1">
    <citation type="journal article" date="2016" name="J. Microbiol.">
        <title>Dankookia rubra gen. nov., sp. nov., an alphaproteobacterium isolated from sediment of a shallow stream.</title>
        <authorList>
            <person name="Kim W.H."/>
            <person name="Kim D.H."/>
            <person name="Kang K."/>
            <person name="Ahn T.Y."/>
        </authorList>
    </citation>
    <scope>NUCLEOTIDE SEQUENCE [LARGE SCALE GENOMIC DNA]</scope>
    <source>
        <strain evidence="6 7">JCM30602</strain>
    </source>
</reference>
<feature type="region of interest" description="Disordered" evidence="5">
    <location>
        <begin position="1"/>
        <end position="29"/>
    </location>
</feature>
<protein>
    <submittedName>
        <fullName evidence="6">VCBS repeat-containing protein</fullName>
    </submittedName>
</protein>
<keyword evidence="1" id="KW-0732">Signal</keyword>
<keyword evidence="3" id="KW-0378">Hydrolase</keyword>
<evidence type="ECO:0000256" key="4">
    <source>
        <dbReference type="ARBA" id="ARBA00023180"/>
    </source>
</evidence>
<evidence type="ECO:0000256" key="1">
    <source>
        <dbReference type="ARBA" id="ARBA00022729"/>
    </source>
</evidence>
<feature type="compositionally biased region" description="Basic and acidic residues" evidence="5">
    <location>
        <begin position="14"/>
        <end position="27"/>
    </location>
</feature>
<dbReference type="InterPro" id="IPR000413">
    <property type="entry name" value="Integrin_alpha"/>
</dbReference>
<dbReference type="PANTHER" id="PTHR23221:SF7">
    <property type="entry name" value="PHOSPHATIDYLINOSITOL-GLYCAN-SPECIFIC PHOSPHOLIPASE D"/>
    <property type="match status" value="1"/>
</dbReference>
<keyword evidence="7" id="KW-1185">Reference proteome</keyword>
<organism evidence="6 7">
    <name type="scientific">Dankookia rubra</name>
    <dbReference type="NCBI Taxonomy" id="1442381"/>
    <lineage>
        <taxon>Bacteria</taxon>
        <taxon>Pseudomonadati</taxon>
        <taxon>Pseudomonadota</taxon>
        <taxon>Alphaproteobacteria</taxon>
        <taxon>Acetobacterales</taxon>
        <taxon>Roseomonadaceae</taxon>
        <taxon>Dankookia</taxon>
    </lineage>
</organism>
<dbReference type="GO" id="GO:0008305">
    <property type="term" value="C:integrin complex"/>
    <property type="evidence" value="ECO:0007669"/>
    <property type="project" value="InterPro"/>
</dbReference>
<sequence length="513" mass="49823">MTGSPERHRHAHGHDHTHGHGHGEPEQPRAIAPLGLGEILAGGGGFRITEEIPGDRIGFSLATSADLNGDGRPEILIGAFNAAAGPGAAEGGAVYVVWGRDGTAPLGLGEVAAGRGGFKILGEAAGEQAGLGLAGIGDLNGDGRPEILVGAGSNDRGGPDAGAVYVAWGKADGATLRLADVAQGTGGYGILGANARGLAGQGLAAIGDLNGDGLPEVVVGAPGENAVYVVWGKADGATVHLPDVAAGHGGFRILPEAPGDDLGRAIASIGDLNGDRLPELLVGASRNDGGGSDAGAAYVVWGKADGAAVRLADVAQGIGGFKIQGSAATALVGADVAPLGDLNGDGLPEVLVGAPGDAPEAAVVVWGKGDGALVDVSAILAGHGGYAIPEGPNGSLAGFSVGTAGDLNGDGLPEVLLSAPYDAAANGPTYLVWGRPDGSPAELARIAAGTGDGIQFVGEPGQAFSGGAAIGIGDLDGDGRDELLLGEPAGSTDGPAVSAVYVLHSQADWIGAA</sequence>
<evidence type="ECO:0000256" key="3">
    <source>
        <dbReference type="ARBA" id="ARBA00022801"/>
    </source>
</evidence>
<proteinExistence type="predicted"/>
<dbReference type="PANTHER" id="PTHR23221">
    <property type="entry name" value="GLYCOSYLPHOSPHATIDYLINOSITOL PHOSPHOLIPASE D"/>
    <property type="match status" value="1"/>
</dbReference>
<dbReference type="InterPro" id="IPR028994">
    <property type="entry name" value="Integrin_alpha_N"/>
</dbReference>
<dbReference type="PRINTS" id="PR01185">
    <property type="entry name" value="INTEGRINA"/>
</dbReference>
<dbReference type="GO" id="GO:0007155">
    <property type="term" value="P:cell adhesion"/>
    <property type="evidence" value="ECO:0007669"/>
    <property type="project" value="InterPro"/>
</dbReference>
<dbReference type="EMBL" id="SMSJ01000092">
    <property type="protein sequence ID" value="TDH58871.1"/>
    <property type="molecule type" value="Genomic_DNA"/>
</dbReference>
<evidence type="ECO:0000256" key="2">
    <source>
        <dbReference type="ARBA" id="ARBA00022737"/>
    </source>
</evidence>
<evidence type="ECO:0000313" key="6">
    <source>
        <dbReference type="EMBL" id="TDH58871.1"/>
    </source>
</evidence>
<name>A0A4R5Q964_9PROT</name>
<dbReference type="Proteomes" id="UP000295096">
    <property type="component" value="Unassembled WGS sequence"/>
</dbReference>
<dbReference type="AlphaFoldDB" id="A0A4R5Q964"/>
<dbReference type="SUPFAM" id="SSF69318">
    <property type="entry name" value="Integrin alpha N-terminal domain"/>
    <property type="match status" value="2"/>
</dbReference>
<dbReference type="SMART" id="SM00191">
    <property type="entry name" value="Int_alpha"/>
    <property type="match status" value="7"/>
</dbReference>
<evidence type="ECO:0000256" key="5">
    <source>
        <dbReference type="SAM" id="MobiDB-lite"/>
    </source>
</evidence>
<keyword evidence="2" id="KW-0677">Repeat</keyword>
<dbReference type="InterPro" id="IPR013517">
    <property type="entry name" value="FG-GAP"/>
</dbReference>
<dbReference type="Gene3D" id="2.130.10.130">
    <property type="entry name" value="Integrin alpha, N-terminal"/>
    <property type="match status" value="3"/>
</dbReference>
<dbReference type="OrthoDB" id="7270858at2"/>
<gene>
    <name evidence="6" type="ORF">E2C06_30315</name>
</gene>
<dbReference type="PROSITE" id="PS51470">
    <property type="entry name" value="FG_GAP"/>
    <property type="match status" value="2"/>
</dbReference>
<dbReference type="RefSeq" id="WP_133292314.1">
    <property type="nucleotide sequence ID" value="NZ_SMSJ01000092.1"/>
</dbReference>
<accession>A0A4R5Q964</accession>
<comment type="caution">
    <text evidence="6">The sequence shown here is derived from an EMBL/GenBank/DDBJ whole genome shotgun (WGS) entry which is preliminary data.</text>
</comment>
<dbReference type="Pfam" id="PF13517">
    <property type="entry name" value="FG-GAP_3"/>
    <property type="match status" value="2"/>
</dbReference>
<keyword evidence="4" id="KW-0325">Glycoprotein</keyword>